<dbReference type="Proteomes" id="UP000002484">
    <property type="component" value="Chromosome"/>
</dbReference>
<dbReference type="AlphaFoldDB" id="E3J8B8"/>
<evidence type="ECO:0000313" key="4">
    <source>
        <dbReference type="EMBL" id="ADP83311.1"/>
    </source>
</evidence>
<dbReference type="STRING" id="298654.FraEuI1c_5323"/>
<dbReference type="GO" id="GO:0016491">
    <property type="term" value="F:oxidoreductase activity"/>
    <property type="evidence" value="ECO:0007669"/>
    <property type="project" value="UniProtKB-KW"/>
</dbReference>
<evidence type="ECO:0000256" key="1">
    <source>
        <dbReference type="ARBA" id="ARBA00006484"/>
    </source>
</evidence>
<dbReference type="eggNOG" id="COG1028">
    <property type="taxonomic scope" value="Bacteria"/>
</dbReference>
<gene>
    <name evidence="4" type="ordered locus">FraEuI1c_5323</name>
</gene>
<accession>E3J8B8</accession>
<proteinExistence type="inferred from homology"/>
<sequence>MSRFTFDGRVVAVTGAGRGIGRAYAVLFAQLGAKVVVNDLGGSPTGEGANTAPATKVVDRIRAAGGAAVANFSDVSTAEGGQSVIDAALAEFGRIDVVVNNAGNMVWAGLPDADLANLESHLNVHVKGSFNTARAAWPHMLEQDYGRIVLTTSIGMFGLEDNLGYATAKASMFGMARSMTASAAGRNIKVNCIGPNALTRLAGKPGGEAASADFRPIPELDPAAVAPMVAYLGHESCDVSGEVYLAGGGRFSRLFVGVTEGFLSPEPAQVGVEDIAANWAAINDEKGYYVPADPVDWSAHFMAHLFPAE</sequence>
<dbReference type="HOGENOM" id="CLU_010194_14_0_11"/>
<dbReference type="PANTHER" id="PTHR45024:SF2">
    <property type="entry name" value="SCP2 DOMAIN-CONTAINING PROTEIN"/>
    <property type="match status" value="1"/>
</dbReference>
<organism evidence="4 5">
    <name type="scientific">Pseudofrankia inefficax (strain DSM 45817 / CECT 9037 / DDB 130130 / EuI1c)</name>
    <name type="common">Frankia inefficax</name>
    <dbReference type="NCBI Taxonomy" id="298654"/>
    <lineage>
        <taxon>Bacteria</taxon>
        <taxon>Bacillati</taxon>
        <taxon>Actinomycetota</taxon>
        <taxon>Actinomycetes</taxon>
        <taxon>Frankiales</taxon>
        <taxon>Frankiaceae</taxon>
        <taxon>Pseudofrankia</taxon>
    </lineage>
</organism>
<dbReference type="Gene3D" id="3.40.50.720">
    <property type="entry name" value="NAD(P)-binding Rossmann-like Domain"/>
    <property type="match status" value="1"/>
</dbReference>
<dbReference type="SUPFAM" id="SSF51735">
    <property type="entry name" value="NAD(P)-binding Rossmann-fold domains"/>
    <property type="match status" value="1"/>
</dbReference>
<dbReference type="InParanoid" id="E3J8B8"/>
<protein>
    <submittedName>
        <fullName evidence="4">Short-chain dehydrogenase/reductase SDR</fullName>
    </submittedName>
</protein>
<evidence type="ECO:0000256" key="3">
    <source>
        <dbReference type="RuleBase" id="RU000363"/>
    </source>
</evidence>
<dbReference type="EMBL" id="CP002299">
    <property type="protein sequence ID" value="ADP83311.1"/>
    <property type="molecule type" value="Genomic_DNA"/>
</dbReference>
<keyword evidence="5" id="KW-1185">Reference proteome</keyword>
<dbReference type="InterPro" id="IPR002347">
    <property type="entry name" value="SDR_fam"/>
</dbReference>
<evidence type="ECO:0000313" key="5">
    <source>
        <dbReference type="Proteomes" id="UP000002484"/>
    </source>
</evidence>
<evidence type="ECO:0000256" key="2">
    <source>
        <dbReference type="ARBA" id="ARBA00023002"/>
    </source>
</evidence>
<reference evidence="4 5" key="1">
    <citation type="submission" date="2010-10" db="EMBL/GenBank/DDBJ databases">
        <title>Complete sequence of Frankia sp. EuI1c.</title>
        <authorList>
            <consortium name="US DOE Joint Genome Institute"/>
            <person name="Lucas S."/>
            <person name="Copeland A."/>
            <person name="Lapidus A."/>
            <person name="Cheng J.-F."/>
            <person name="Bruce D."/>
            <person name="Goodwin L."/>
            <person name="Pitluck S."/>
            <person name="Chertkov O."/>
            <person name="Detter J.C."/>
            <person name="Han C."/>
            <person name="Tapia R."/>
            <person name="Land M."/>
            <person name="Hauser L."/>
            <person name="Jeffries C."/>
            <person name="Kyrpides N."/>
            <person name="Ivanova N."/>
            <person name="Mikhailova N."/>
            <person name="Beauchemin N."/>
            <person name="Sen A."/>
            <person name="Sur S.A."/>
            <person name="Gtari M."/>
            <person name="Wall L."/>
            <person name="Tisa L."/>
            <person name="Woyke T."/>
        </authorList>
    </citation>
    <scope>NUCLEOTIDE SEQUENCE [LARGE SCALE GENOMIC DNA]</scope>
    <source>
        <strain evidence="5">DSM 45817 / CECT 9037 / EuI1c</strain>
    </source>
</reference>
<dbReference type="InterPro" id="IPR036291">
    <property type="entry name" value="NAD(P)-bd_dom_sf"/>
</dbReference>
<dbReference type="Pfam" id="PF00106">
    <property type="entry name" value="adh_short"/>
    <property type="match status" value="1"/>
</dbReference>
<dbReference type="PRINTS" id="PR00080">
    <property type="entry name" value="SDRFAMILY"/>
</dbReference>
<dbReference type="InterPro" id="IPR051687">
    <property type="entry name" value="Peroxisomal_Beta-Oxidation"/>
</dbReference>
<comment type="similarity">
    <text evidence="1 3">Belongs to the short-chain dehydrogenases/reductases (SDR) family.</text>
</comment>
<dbReference type="RefSeq" id="WP_013426429.1">
    <property type="nucleotide sequence ID" value="NC_014666.1"/>
</dbReference>
<name>E3J8B8_PSEI1</name>
<dbReference type="OrthoDB" id="9808187at2"/>
<dbReference type="KEGG" id="fri:FraEuI1c_5323"/>
<dbReference type="PANTHER" id="PTHR45024">
    <property type="entry name" value="DEHYDROGENASES, SHORT CHAIN"/>
    <property type="match status" value="1"/>
</dbReference>
<dbReference type="PRINTS" id="PR00081">
    <property type="entry name" value="GDHRDH"/>
</dbReference>
<keyword evidence="2" id="KW-0560">Oxidoreductase</keyword>